<proteinExistence type="predicted"/>
<organism evidence="2 3">
    <name type="scientific">Paractinoplanes rhizophilus</name>
    <dbReference type="NCBI Taxonomy" id="1416877"/>
    <lineage>
        <taxon>Bacteria</taxon>
        <taxon>Bacillati</taxon>
        <taxon>Actinomycetota</taxon>
        <taxon>Actinomycetes</taxon>
        <taxon>Micromonosporales</taxon>
        <taxon>Micromonosporaceae</taxon>
        <taxon>Paractinoplanes</taxon>
    </lineage>
</organism>
<protein>
    <submittedName>
        <fullName evidence="2">Uncharacterized protein</fullName>
    </submittedName>
</protein>
<keyword evidence="3" id="KW-1185">Reference proteome</keyword>
<evidence type="ECO:0000313" key="3">
    <source>
        <dbReference type="Proteomes" id="UP001596548"/>
    </source>
</evidence>
<dbReference type="Proteomes" id="UP001596548">
    <property type="component" value="Unassembled WGS sequence"/>
</dbReference>
<evidence type="ECO:0000256" key="1">
    <source>
        <dbReference type="SAM" id="MobiDB-lite"/>
    </source>
</evidence>
<reference evidence="3" key="1">
    <citation type="journal article" date="2019" name="Int. J. Syst. Evol. Microbiol.">
        <title>The Global Catalogue of Microorganisms (GCM) 10K type strain sequencing project: providing services to taxonomists for standard genome sequencing and annotation.</title>
        <authorList>
            <consortium name="The Broad Institute Genomics Platform"/>
            <consortium name="The Broad Institute Genome Sequencing Center for Infectious Disease"/>
            <person name="Wu L."/>
            <person name="Ma J."/>
        </authorList>
    </citation>
    <scope>NUCLEOTIDE SEQUENCE [LARGE SCALE GENOMIC DNA]</scope>
    <source>
        <strain evidence="3">XZYJT-10</strain>
    </source>
</reference>
<gene>
    <name evidence="2" type="ORF">ACFQS1_21785</name>
</gene>
<evidence type="ECO:0000313" key="2">
    <source>
        <dbReference type="EMBL" id="MFC7276630.1"/>
    </source>
</evidence>
<comment type="caution">
    <text evidence="2">The sequence shown here is derived from an EMBL/GenBank/DDBJ whole genome shotgun (WGS) entry which is preliminary data.</text>
</comment>
<dbReference type="EMBL" id="JBHTBJ010000016">
    <property type="protein sequence ID" value="MFC7276630.1"/>
    <property type="molecule type" value="Genomic_DNA"/>
</dbReference>
<accession>A0ABW2HVV9</accession>
<dbReference type="RefSeq" id="WP_378971197.1">
    <property type="nucleotide sequence ID" value="NZ_JBHTBJ010000016.1"/>
</dbReference>
<sequence length="159" mass="17291">MTAVAETDVLRGRKARIRQRELLLTLEQWGPAYRNVAGERLHYVFEIAEATEEERAWLREHIAKNGMPESGRSAEEMRAAGGRANASASAAFLAGDYERARDLIDEARAYGALFEAEWERLHEFISTKLSGAGDPSGVDDVSGVGSAPAAGVEKGSRAE</sequence>
<name>A0ABW2HVV9_9ACTN</name>
<feature type="region of interest" description="Disordered" evidence="1">
    <location>
        <begin position="129"/>
        <end position="159"/>
    </location>
</feature>